<dbReference type="AlphaFoldDB" id="A0A0W4ZIJ8"/>
<gene>
    <name evidence="2" type="ORF">T552_02045</name>
</gene>
<dbReference type="OrthoDB" id="4218123at2759"/>
<keyword evidence="1" id="KW-0472">Membrane</keyword>
<evidence type="ECO:0000313" key="2">
    <source>
        <dbReference type="EMBL" id="KTW28186.1"/>
    </source>
</evidence>
<keyword evidence="1" id="KW-1133">Transmembrane helix</keyword>
<evidence type="ECO:0000256" key="1">
    <source>
        <dbReference type="SAM" id="Phobius"/>
    </source>
</evidence>
<sequence>MLNIYDSRSNVYINSALDINWIYWNLKKYRLFLMITLNLSVAFIIWVINTNILYQIPNKEKQLIFSINNLEESINCIRVLVIMKRALIKDAFLQEQKMKFIKHLKELNNLANIKDIKKKISHDDMKKTLEEIESYAENLIKYMDMEK</sequence>
<evidence type="ECO:0000313" key="3">
    <source>
        <dbReference type="Proteomes" id="UP000054454"/>
    </source>
</evidence>
<dbReference type="GeneID" id="28936808"/>
<feature type="transmembrane region" description="Helical" evidence="1">
    <location>
        <begin position="31"/>
        <end position="54"/>
    </location>
</feature>
<reference evidence="3" key="1">
    <citation type="journal article" date="2016" name="Nat. Commun.">
        <title>Genome analysis of three Pneumocystis species reveals adaptation mechanisms to life exclusively in mammalian hosts.</title>
        <authorList>
            <person name="Ma L."/>
            <person name="Chen Z."/>
            <person name="Huang D.W."/>
            <person name="Kutty G."/>
            <person name="Ishihara M."/>
            <person name="Wang H."/>
            <person name="Abouelleil A."/>
            <person name="Bishop L."/>
            <person name="Davey E."/>
            <person name="Deng R."/>
            <person name="Deng X."/>
            <person name="Fan L."/>
            <person name="Fantoni G."/>
            <person name="Fitzgerald M."/>
            <person name="Gogineni E."/>
            <person name="Goldberg J.M."/>
            <person name="Handley G."/>
            <person name="Hu X."/>
            <person name="Huber C."/>
            <person name="Jiao X."/>
            <person name="Jones K."/>
            <person name="Levin J.Z."/>
            <person name="Liu Y."/>
            <person name="Macdonald P."/>
            <person name="Melnikov A."/>
            <person name="Raley C."/>
            <person name="Sassi M."/>
            <person name="Sherman B.T."/>
            <person name="Song X."/>
            <person name="Sykes S."/>
            <person name="Tran B."/>
            <person name="Walsh L."/>
            <person name="Xia Y."/>
            <person name="Yang J."/>
            <person name="Young S."/>
            <person name="Zeng Q."/>
            <person name="Zheng X."/>
            <person name="Stephens R."/>
            <person name="Nusbaum C."/>
            <person name="Birren B.W."/>
            <person name="Azadi P."/>
            <person name="Lempicki R.A."/>
            <person name="Cuomo C.A."/>
            <person name="Kovacs J.A."/>
        </authorList>
    </citation>
    <scope>NUCLEOTIDE SEQUENCE [LARGE SCALE GENOMIC DNA]</scope>
    <source>
        <strain evidence="3">B80</strain>
    </source>
</reference>
<keyword evidence="3" id="KW-1185">Reference proteome</keyword>
<accession>A0A0W4ZIJ8</accession>
<dbReference type="VEuPathDB" id="FungiDB:T552_02045"/>
<organism evidence="2 3">
    <name type="scientific">Pneumocystis carinii (strain B80)</name>
    <name type="common">Rat pneumocystis pneumonia agent</name>
    <name type="synonym">Pneumocystis carinii f. sp. carinii</name>
    <dbReference type="NCBI Taxonomy" id="1408658"/>
    <lineage>
        <taxon>Eukaryota</taxon>
        <taxon>Fungi</taxon>
        <taxon>Dikarya</taxon>
        <taxon>Ascomycota</taxon>
        <taxon>Taphrinomycotina</taxon>
        <taxon>Pneumocystomycetes</taxon>
        <taxon>Pneumocystaceae</taxon>
        <taxon>Pneumocystis</taxon>
    </lineage>
</organism>
<proteinExistence type="predicted"/>
<name>A0A0W4ZIJ8_PNEC8</name>
<keyword evidence="1" id="KW-0812">Transmembrane</keyword>
<dbReference type="Proteomes" id="UP000054454">
    <property type="component" value="Unassembled WGS sequence"/>
</dbReference>
<dbReference type="RefSeq" id="XP_018225895.1">
    <property type="nucleotide sequence ID" value="XM_018370605.1"/>
</dbReference>
<protein>
    <submittedName>
        <fullName evidence="2">Uncharacterized protein</fullName>
    </submittedName>
</protein>
<dbReference type="EMBL" id="LFVZ01000008">
    <property type="protein sequence ID" value="KTW28186.1"/>
    <property type="molecule type" value="Genomic_DNA"/>
</dbReference>
<comment type="caution">
    <text evidence="2">The sequence shown here is derived from an EMBL/GenBank/DDBJ whole genome shotgun (WGS) entry which is preliminary data.</text>
</comment>